<dbReference type="PANTHER" id="PTHR17178:SF0">
    <property type="entry name" value="SERGLYCIN"/>
    <property type="match status" value="1"/>
</dbReference>
<evidence type="ECO:0000313" key="5">
    <source>
        <dbReference type="EMBL" id="KAL2853919.1"/>
    </source>
</evidence>
<keyword evidence="6" id="KW-1185">Reference proteome</keyword>
<reference evidence="5 6" key="1">
    <citation type="submission" date="2024-07" db="EMBL/GenBank/DDBJ databases">
        <title>Section-level genome sequencing and comparative genomics of Aspergillus sections Usti and Cavernicolus.</title>
        <authorList>
            <consortium name="Lawrence Berkeley National Laboratory"/>
            <person name="Nybo J.L."/>
            <person name="Vesth T.C."/>
            <person name="Theobald S."/>
            <person name="Frisvad J.C."/>
            <person name="Larsen T.O."/>
            <person name="Kjaerboelling I."/>
            <person name="Rothschild-Mancinelli K."/>
            <person name="Lyhne E.K."/>
            <person name="Kogle M.E."/>
            <person name="Barry K."/>
            <person name="Clum A."/>
            <person name="Na H."/>
            <person name="Ledsgaard L."/>
            <person name="Lin J."/>
            <person name="Lipzen A."/>
            <person name="Kuo A."/>
            <person name="Riley R."/>
            <person name="Mondo S."/>
            <person name="Labutti K."/>
            <person name="Haridas S."/>
            <person name="Pangalinan J."/>
            <person name="Salamov A.A."/>
            <person name="Simmons B.A."/>
            <person name="Magnuson J.K."/>
            <person name="Chen J."/>
            <person name="Drula E."/>
            <person name="Henrissat B."/>
            <person name="Wiebenga A."/>
            <person name="Lubbers R.J."/>
            <person name="Gomes A.C."/>
            <person name="Makela M.R."/>
            <person name="Stajich J."/>
            <person name="Grigoriev I.V."/>
            <person name="Mortensen U.H."/>
            <person name="De Vries R.P."/>
            <person name="Baker S.E."/>
            <person name="Andersen M.R."/>
        </authorList>
    </citation>
    <scope>NUCLEOTIDE SEQUENCE [LARGE SCALE GENOMIC DNA]</scope>
    <source>
        <strain evidence="5 6">CBS 123904</strain>
    </source>
</reference>
<feature type="compositionally biased region" description="Polar residues" evidence="2">
    <location>
        <begin position="225"/>
        <end position="234"/>
    </location>
</feature>
<feature type="compositionally biased region" description="Pro residues" evidence="2">
    <location>
        <begin position="177"/>
        <end position="194"/>
    </location>
</feature>
<feature type="compositionally biased region" description="Polar residues" evidence="2">
    <location>
        <begin position="107"/>
        <end position="117"/>
    </location>
</feature>
<feature type="disulfide bond" evidence="1">
    <location>
        <begin position="575"/>
        <end position="584"/>
    </location>
</feature>
<feature type="region of interest" description="Disordered" evidence="2">
    <location>
        <begin position="542"/>
        <end position="562"/>
    </location>
</feature>
<feature type="compositionally biased region" description="Polar residues" evidence="2">
    <location>
        <begin position="134"/>
        <end position="145"/>
    </location>
</feature>
<evidence type="ECO:0000259" key="4">
    <source>
        <dbReference type="PROSITE" id="PS50026"/>
    </source>
</evidence>
<keyword evidence="1" id="KW-0245">EGF-like domain</keyword>
<keyword evidence="3" id="KW-0812">Transmembrane</keyword>
<dbReference type="PROSITE" id="PS00022">
    <property type="entry name" value="EGF_1"/>
    <property type="match status" value="1"/>
</dbReference>
<accession>A0ABR4KQ45</accession>
<dbReference type="InterPro" id="IPR000742">
    <property type="entry name" value="EGF"/>
</dbReference>
<evidence type="ECO:0000256" key="1">
    <source>
        <dbReference type="PROSITE-ProRule" id="PRU00076"/>
    </source>
</evidence>
<dbReference type="PROSITE" id="PS01186">
    <property type="entry name" value="EGF_2"/>
    <property type="match status" value="1"/>
</dbReference>
<feature type="compositionally biased region" description="Polar residues" evidence="2">
    <location>
        <begin position="545"/>
        <end position="557"/>
    </location>
</feature>
<organism evidence="5 6">
    <name type="scientific">Aspergillus pseudoustus</name>
    <dbReference type="NCBI Taxonomy" id="1810923"/>
    <lineage>
        <taxon>Eukaryota</taxon>
        <taxon>Fungi</taxon>
        <taxon>Dikarya</taxon>
        <taxon>Ascomycota</taxon>
        <taxon>Pezizomycotina</taxon>
        <taxon>Eurotiomycetes</taxon>
        <taxon>Eurotiomycetidae</taxon>
        <taxon>Eurotiales</taxon>
        <taxon>Aspergillaceae</taxon>
        <taxon>Aspergillus</taxon>
        <taxon>Aspergillus subgen. Nidulantes</taxon>
    </lineage>
</organism>
<evidence type="ECO:0000256" key="3">
    <source>
        <dbReference type="SAM" id="Phobius"/>
    </source>
</evidence>
<feature type="compositionally biased region" description="Polar residues" evidence="2">
    <location>
        <begin position="283"/>
        <end position="305"/>
    </location>
</feature>
<protein>
    <recommendedName>
        <fullName evidence="4">EGF-like domain-containing protein</fullName>
    </recommendedName>
</protein>
<dbReference type="CDD" id="cd00054">
    <property type="entry name" value="EGF_CA"/>
    <property type="match status" value="1"/>
</dbReference>
<keyword evidence="3" id="KW-0472">Membrane</keyword>
<dbReference type="EMBL" id="JBFXLU010000017">
    <property type="protein sequence ID" value="KAL2853919.1"/>
    <property type="molecule type" value="Genomic_DNA"/>
</dbReference>
<feature type="region of interest" description="Disordered" evidence="2">
    <location>
        <begin position="705"/>
        <end position="738"/>
    </location>
</feature>
<feature type="transmembrane region" description="Helical" evidence="3">
    <location>
        <begin position="511"/>
        <end position="538"/>
    </location>
</feature>
<keyword evidence="1" id="KW-1015">Disulfide bond</keyword>
<feature type="compositionally biased region" description="Basic and acidic residues" evidence="2">
    <location>
        <begin position="333"/>
        <end position="361"/>
    </location>
</feature>
<feature type="domain" description="EGF-like" evidence="4">
    <location>
        <begin position="548"/>
        <end position="585"/>
    </location>
</feature>
<dbReference type="Proteomes" id="UP001610446">
    <property type="component" value="Unassembled WGS sequence"/>
</dbReference>
<proteinExistence type="predicted"/>
<keyword evidence="3" id="KW-1133">Transmembrane helix</keyword>
<feature type="region of interest" description="Disordered" evidence="2">
    <location>
        <begin position="1"/>
        <end position="307"/>
    </location>
</feature>
<sequence>MNMDAGFSGSHGRPDPRLTERKGSVRRAREMLEAGRRPRVRVPQANIAAPSSGPRPPKANGWPLSSDNSPQPRMVDPHGRLSNILDSQGRLLGPGGVPPPQHPSRQDLPSPSVYSERSVSDAVPSPLHVYHPGSSFSQPFPNQQHIHPALRESAPATNEDMFRKSAAESVGSIPSIPDFPPPLPPSKSLAPPPMRSIMNRRSSVSPIPEELPDSPTIMNKPYQHSRVTASSWNSEQRESDILGAYLDSDSSDDAQQPTGTTEHAEVTLVRQASLGKRGKPSLRTISKPSVGPTQIAGSNNETSPASEPIAGASLKEIAAGLHTRASFDSSSSDESHIDPEKPPIMLCEDRGADRSNDHTRPSIDGTLPQRTPTMSETRPGARRPPRLNMNAVREAEARGSLTSLSDLIKRATKLATNLEHGRTASRNDLLNAGAGSRFPFHGDQNRKSGSIKDILASFPNPAATPDGRSSWPIFWRRSTLHQLNSQDRGHEAIQGEKGSVQRRRRCCGMPLWVFIVVCVILLLVVAAAVLIPIFLVVVPRENKSNDGSSTTCARTSPCSNGGVSVSSGDVCSCVCVNGYTGSRCTNAGDASCVTTEITQGSTSRNATVGDDLPRLFQDSQSNFSISLDPVTIMALFSQNNVSCTTENALVSFDGLSSNNNRRSLPHPSALFGDEKPLVSAFSHVPTGTVIAPRSVATINGILVESTPAPTREGSEEAGEAESAPTTTATAQPTSTPAANTDVVDFSRVAVLYILQKTGELNAAMFSAESIEKHLEHSSNSTSGHLLVNLTPSGVMGNFTLDFDDFTITDYDGETVGDA</sequence>
<dbReference type="PROSITE" id="PS50026">
    <property type="entry name" value="EGF_3"/>
    <property type="match status" value="1"/>
</dbReference>
<feature type="region of interest" description="Disordered" evidence="2">
    <location>
        <begin position="324"/>
        <end position="385"/>
    </location>
</feature>
<dbReference type="PANTHER" id="PTHR17178">
    <property type="entry name" value="SECRETORY GRANULE PROTEOGLYCAN CORE PROTEIN"/>
    <property type="match status" value="1"/>
</dbReference>
<feature type="compositionally biased region" description="Basic and acidic residues" evidence="2">
    <location>
        <begin position="12"/>
        <end position="36"/>
    </location>
</feature>
<evidence type="ECO:0000256" key="2">
    <source>
        <dbReference type="SAM" id="MobiDB-lite"/>
    </source>
</evidence>
<gene>
    <name evidence="5" type="ORF">BJY01DRAFT_50456</name>
</gene>
<feature type="compositionally biased region" description="Low complexity" evidence="2">
    <location>
        <begin position="720"/>
        <end position="738"/>
    </location>
</feature>
<evidence type="ECO:0000313" key="6">
    <source>
        <dbReference type="Proteomes" id="UP001610446"/>
    </source>
</evidence>
<name>A0ABR4KQ45_9EURO</name>
<comment type="caution">
    <text evidence="1">Lacks conserved residue(s) required for the propagation of feature annotation.</text>
</comment>
<comment type="caution">
    <text evidence="5">The sequence shown here is derived from an EMBL/GenBank/DDBJ whole genome shotgun (WGS) entry which is preliminary data.</text>
</comment>